<name>A0AAV1D702_OLDCO</name>
<organism evidence="1 2">
    <name type="scientific">Oldenlandia corymbosa var. corymbosa</name>
    <dbReference type="NCBI Taxonomy" id="529605"/>
    <lineage>
        <taxon>Eukaryota</taxon>
        <taxon>Viridiplantae</taxon>
        <taxon>Streptophyta</taxon>
        <taxon>Embryophyta</taxon>
        <taxon>Tracheophyta</taxon>
        <taxon>Spermatophyta</taxon>
        <taxon>Magnoliopsida</taxon>
        <taxon>eudicotyledons</taxon>
        <taxon>Gunneridae</taxon>
        <taxon>Pentapetalae</taxon>
        <taxon>asterids</taxon>
        <taxon>lamiids</taxon>
        <taxon>Gentianales</taxon>
        <taxon>Rubiaceae</taxon>
        <taxon>Rubioideae</taxon>
        <taxon>Spermacoceae</taxon>
        <taxon>Hedyotis-Oldenlandia complex</taxon>
        <taxon>Oldenlandia</taxon>
    </lineage>
</organism>
<proteinExistence type="predicted"/>
<accession>A0AAV1D702</accession>
<dbReference type="EMBL" id="OX459121">
    <property type="protein sequence ID" value="CAI9102602.1"/>
    <property type="molecule type" value="Genomic_DNA"/>
</dbReference>
<dbReference type="Proteomes" id="UP001161247">
    <property type="component" value="Chromosome 4"/>
</dbReference>
<reference evidence="1" key="1">
    <citation type="submission" date="2023-03" db="EMBL/GenBank/DDBJ databases">
        <authorList>
            <person name="Julca I."/>
        </authorList>
    </citation>
    <scope>NUCLEOTIDE SEQUENCE</scope>
</reference>
<sequence>MFLDQCNGQQSDDDTVFITSLSPAQRLYHQAHVFITKEIALPSLQVVAVASGTRERGRICDKQQLQPCYLPTDAAAELMDWRLQKGSHSSSTCQATMEEVQFVSQGNDRGGFNNYSNWRPQQNNWTTQLSSYQRSAQPPGFQIQPFRVKEEDWIKVGNVLTSLDATVKDMQNQEQPSREERDAHRYIIQNIATFGLLVNQVAANFFRRNWERQAIVGASNLRGDPRDEITVRGQVVNISIEAIKEVLHLPEADFNYEDGAYKAMDDPPEDELPYVLCSRSAELKWSKRNGLLKYFPASDLKPEYRQWYNMICTT</sequence>
<keyword evidence="2" id="KW-1185">Reference proteome</keyword>
<evidence type="ECO:0000313" key="1">
    <source>
        <dbReference type="EMBL" id="CAI9102602.1"/>
    </source>
</evidence>
<gene>
    <name evidence="1" type="ORF">OLC1_LOCUS11927</name>
</gene>
<protein>
    <submittedName>
        <fullName evidence="1">OLC1v1000895C1</fullName>
    </submittedName>
</protein>
<evidence type="ECO:0000313" key="2">
    <source>
        <dbReference type="Proteomes" id="UP001161247"/>
    </source>
</evidence>
<dbReference type="AlphaFoldDB" id="A0AAV1D702"/>